<protein>
    <submittedName>
        <fullName evidence="1">SixA phosphatase family protein</fullName>
    </submittedName>
</protein>
<organism evidence="1 2">
    <name type="scientific">Seohaeicola saemankumensis</name>
    <dbReference type="NCBI Taxonomy" id="481181"/>
    <lineage>
        <taxon>Bacteria</taxon>
        <taxon>Pseudomonadati</taxon>
        <taxon>Pseudomonadota</taxon>
        <taxon>Alphaproteobacteria</taxon>
        <taxon>Rhodobacterales</taxon>
        <taxon>Roseobacteraceae</taxon>
        <taxon>Seohaeicola</taxon>
    </lineage>
</organism>
<dbReference type="SMART" id="SM00855">
    <property type="entry name" value="PGAM"/>
    <property type="match status" value="1"/>
</dbReference>
<dbReference type="RefSeq" id="WP_380792896.1">
    <property type="nucleotide sequence ID" value="NZ_JBHTKR010000005.1"/>
</dbReference>
<dbReference type="Proteomes" id="UP001597151">
    <property type="component" value="Unassembled WGS sequence"/>
</dbReference>
<name>A0ABW3TIY6_9RHOB</name>
<dbReference type="PANTHER" id="PTHR47623:SF1">
    <property type="entry name" value="OS09G0287300 PROTEIN"/>
    <property type="match status" value="1"/>
</dbReference>
<evidence type="ECO:0000313" key="2">
    <source>
        <dbReference type="Proteomes" id="UP001597151"/>
    </source>
</evidence>
<keyword evidence="2" id="KW-1185">Reference proteome</keyword>
<dbReference type="Gene3D" id="3.40.50.1240">
    <property type="entry name" value="Phosphoglycerate mutase-like"/>
    <property type="match status" value="1"/>
</dbReference>
<dbReference type="Pfam" id="PF00300">
    <property type="entry name" value="His_Phos_1"/>
    <property type="match status" value="1"/>
</dbReference>
<proteinExistence type="predicted"/>
<dbReference type="InterPro" id="IPR029033">
    <property type="entry name" value="His_PPase_superfam"/>
</dbReference>
<dbReference type="PANTHER" id="PTHR47623">
    <property type="entry name" value="OS09G0287300 PROTEIN"/>
    <property type="match status" value="1"/>
</dbReference>
<gene>
    <name evidence="1" type="ORF">ACFQ3C_13790</name>
</gene>
<dbReference type="SUPFAM" id="SSF53254">
    <property type="entry name" value="Phosphoglycerate mutase-like"/>
    <property type="match status" value="1"/>
</dbReference>
<comment type="caution">
    <text evidence="1">The sequence shown here is derived from an EMBL/GenBank/DDBJ whole genome shotgun (WGS) entry which is preliminary data.</text>
</comment>
<sequence>MTRTLILMRHAKSDWGSLGLADHDRQLNERGMRDAPALGGWLRMNGYLPDQVLCSTASRTRQTLDGLGLGAPAVFLPALYHADPDILQHALQQAQGHTVLMLGHNPGIATFAAELLHDAPDHPRFDDYPTCATLVADFEIDSWADLSLGTGRALDFVIPADLA</sequence>
<dbReference type="CDD" id="cd07067">
    <property type="entry name" value="HP_PGM_like"/>
    <property type="match status" value="1"/>
</dbReference>
<reference evidence="2" key="1">
    <citation type="journal article" date="2019" name="Int. J. Syst. Evol. Microbiol.">
        <title>The Global Catalogue of Microorganisms (GCM) 10K type strain sequencing project: providing services to taxonomists for standard genome sequencing and annotation.</title>
        <authorList>
            <consortium name="The Broad Institute Genomics Platform"/>
            <consortium name="The Broad Institute Genome Sequencing Center for Infectious Disease"/>
            <person name="Wu L."/>
            <person name="Ma J."/>
        </authorList>
    </citation>
    <scope>NUCLEOTIDE SEQUENCE [LARGE SCALE GENOMIC DNA]</scope>
    <source>
        <strain evidence="2">CCUG 55328</strain>
    </source>
</reference>
<dbReference type="EMBL" id="JBHTKR010000005">
    <property type="protein sequence ID" value="MFD1195740.1"/>
    <property type="molecule type" value="Genomic_DNA"/>
</dbReference>
<accession>A0ABW3TIY6</accession>
<dbReference type="InterPro" id="IPR013078">
    <property type="entry name" value="His_Pase_superF_clade-1"/>
</dbReference>
<evidence type="ECO:0000313" key="1">
    <source>
        <dbReference type="EMBL" id="MFD1195740.1"/>
    </source>
</evidence>